<evidence type="ECO:0000259" key="5">
    <source>
        <dbReference type="Pfam" id="PF02558"/>
    </source>
</evidence>
<dbReference type="Pfam" id="PF02558">
    <property type="entry name" value="ApbA"/>
    <property type="match status" value="1"/>
</dbReference>
<dbReference type="InterPro" id="IPR003710">
    <property type="entry name" value="ApbA"/>
</dbReference>
<comment type="function">
    <text evidence="4">Catalyzes the NADPH-dependent reduction of ketopantoate into pantoic acid.</text>
</comment>
<feature type="domain" description="Ketopantoate reductase N-terminal" evidence="5">
    <location>
        <begin position="4"/>
        <end position="156"/>
    </location>
</feature>
<dbReference type="Proteomes" id="UP000319663">
    <property type="component" value="Unassembled WGS sequence"/>
</dbReference>
<dbReference type="PANTHER" id="PTHR21708">
    <property type="entry name" value="PROBABLE 2-DEHYDROPANTOATE 2-REDUCTASE"/>
    <property type="match status" value="1"/>
</dbReference>
<dbReference type="InterPro" id="IPR051402">
    <property type="entry name" value="KPR-Related"/>
</dbReference>
<dbReference type="NCBIfam" id="TIGR00745">
    <property type="entry name" value="apbA_panE"/>
    <property type="match status" value="1"/>
</dbReference>
<dbReference type="InterPro" id="IPR013328">
    <property type="entry name" value="6PGD_dom2"/>
</dbReference>
<comment type="catalytic activity">
    <reaction evidence="4">
        <text>(R)-pantoate + NADP(+) = 2-dehydropantoate + NADPH + H(+)</text>
        <dbReference type="Rhea" id="RHEA:16233"/>
        <dbReference type="ChEBI" id="CHEBI:11561"/>
        <dbReference type="ChEBI" id="CHEBI:15378"/>
        <dbReference type="ChEBI" id="CHEBI:15980"/>
        <dbReference type="ChEBI" id="CHEBI:57783"/>
        <dbReference type="ChEBI" id="CHEBI:58349"/>
        <dbReference type="EC" id="1.1.1.169"/>
    </reaction>
</comment>
<accession>A0A507QRY7</accession>
<dbReference type="Gene3D" id="1.10.1040.10">
    <property type="entry name" value="N-(1-d-carboxylethyl)-l-norvaline Dehydrogenase, domain 2"/>
    <property type="match status" value="1"/>
</dbReference>
<comment type="similarity">
    <text evidence="1 4">Belongs to the ketopantoate reductase family.</text>
</comment>
<dbReference type="SUPFAM" id="SSF48179">
    <property type="entry name" value="6-phosphogluconate dehydrogenase C-terminal domain-like"/>
    <property type="match status" value="1"/>
</dbReference>
<dbReference type="GO" id="GO:0005737">
    <property type="term" value="C:cytoplasm"/>
    <property type="evidence" value="ECO:0007669"/>
    <property type="project" value="TreeGrafter"/>
</dbReference>
<evidence type="ECO:0000256" key="1">
    <source>
        <dbReference type="ARBA" id="ARBA00007870"/>
    </source>
</evidence>
<proteinExistence type="inferred from homology"/>
<keyword evidence="3 4" id="KW-0560">Oxidoreductase</keyword>
<dbReference type="EC" id="1.1.1.169" evidence="4"/>
<name>A0A507QRY7_MONPU</name>
<evidence type="ECO:0000256" key="2">
    <source>
        <dbReference type="ARBA" id="ARBA00022857"/>
    </source>
</evidence>
<evidence type="ECO:0000256" key="4">
    <source>
        <dbReference type="RuleBase" id="RU362068"/>
    </source>
</evidence>
<dbReference type="STRING" id="5098.A0A507QRY7"/>
<organism evidence="7 8">
    <name type="scientific">Monascus purpureus</name>
    <name type="common">Red mold</name>
    <name type="synonym">Monascus anka</name>
    <dbReference type="NCBI Taxonomy" id="5098"/>
    <lineage>
        <taxon>Eukaryota</taxon>
        <taxon>Fungi</taxon>
        <taxon>Dikarya</taxon>
        <taxon>Ascomycota</taxon>
        <taxon>Pezizomycotina</taxon>
        <taxon>Eurotiomycetes</taxon>
        <taxon>Eurotiomycetidae</taxon>
        <taxon>Eurotiales</taxon>
        <taxon>Aspergillaceae</taxon>
        <taxon>Monascus</taxon>
    </lineage>
</organism>
<dbReference type="Pfam" id="PF08546">
    <property type="entry name" value="ApbA_C"/>
    <property type="match status" value="1"/>
</dbReference>
<dbReference type="InterPro" id="IPR036291">
    <property type="entry name" value="NAD(P)-bd_dom_sf"/>
</dbReference>
<dbReference type="PANTHER" id="PTHR21708:SF30">
    <property type="entry name" value="2-DEHYDROPANTOATE 2-REDUCTASE-RELATED"/>
    <property type="match status" value="1"/>
</dbReference>
<evidence type="ECO:0000313" key="7">
    <source>
        <dbReference type="EMBL" id="TQB70603.1"/>
    </source>
</evidence>
<dbReference type="GO" id="GO:0015940">
    <property type="term" value="P:pantothenate biosynthetic process"/>
    <property type="evidence" value="ECO:0007669"/>
    <property type="project" value="InterPro"/>
</dbReference>
<sequence length="320" mass="35478">MNNICLVGSGGVGTIASLVLEKSGRAKVTAVLRSRYAIVKEKGWNIDSIDHGKLDGWRPFRVVPSVKDAVFPDDPPYDFVVVTTKQLPDHYCVAELIRPVITPGHTVVVLIQNGLDIEVPIIQNYPGSSVMSAISMIGSQTSGENTILQPGTDVLTICPHFHDGLPHERAGAANAECTFTDDMPRARWQKLLWNGTFNTICTVMRMDVGELQSSGGRETLLIPAMWEMYAIAKAAGHPPPEEIIDFYAYRLPNDCRYRPSMLLDFDHGRPMELEVVLGNPLKRAKELGVQVPTLGTLYEQLKMIKWRVEQEKAEKKINGA</sequence>
<dbReference type="AlphaFoldDB" id="A0A507QRY7"/>
<dbReference type="SUPFAM" id="SSF51735">
    <property type="entry name" value="NAD(P)-binding Rossmann-fold domains"/>
    <property type="match status" value="1"/>
</dbReference>
<evidence type="ECO:0000259" key="6">
    <source>
        <dbReference type="Pfam" id="PF08546"/>
    </source>
</evidence>
<gene>
    <name evidence="7" type="ORF">MPDQ_000274</name>
</gene>
<dbReference type="InterPro" id="IPR013332">
    <property type="entry name" value="KPR_N"/>
</dbReference>
<comment type="caution">
    <text evidence="7">The sequence shown here is derived from an EMBL/GenBank/DDBJ whole genome shotgun (WGS) entry which is preliminary data.</text>
</comment>
<dbReference type="FunFam" id="1.10.1040.10:FF:000017">
    <property type="entry name" value="2-dehydropantoate 2-reductase"/>
    <property type="match status" value="1"/>
</dbReference>
<dbReference type="InterPro" id="IPR008927">
    <property type="entry name" value="6-PGluconate_DH-like_C_sf"/>
</dbReference>
<dbReference type="EMBL" id="VIFY01000101">
    <property type="protein sequence ID" value="TQB70603.1"/>
    <property type="molecule type" value="Genomic_DNA"/>
</dbReference>
<reference evidence="7 8" key="1">
    <citation type="submission" date="2019-06" db="EMBL/GenBank/DDBJ databases">
        <title>Wine fermentation using esterase from Monascus purpureus.</title>
        <authorList>
            <person name="Geng C."/>
            <person name="Zhang Y."/>
        </authorList>
    </citation>
    <scope>NUCLEOTIDE SEQUENCE [LARGE SCALE GENOMIC DNA]</scope>
    <source>
        <strain evidence="7">HQ1</strain>
    </source>
</reference>
<feature type="domain" description="Ketopantoate reductase C-terminal" evidence="6">
    <location>
        <begin position="183"/>
        <end position="304"/>
    </location>
</feature>
<evidence type="ECO:0000256" key="3">
    <source>
        <dbReference type="ARBA" id="ARBA00023002"/>
    </source>
</evidence>
<evidence type="ECO:0000313" key="8">
    <source>
        <dbReference type="Proteomes" id="UP000319663"/>
    </source>
</evidence>
<dbReference type="InterPro" id="IPR013752">
    <property type="entry name" value="KPA_reductase"/>
</dbReference>
<dbReference type="Gene3D" id="3.40.50.720">
    <property type="entry name" value="NAD(P)-binding Rossmann-like Domain"/>
    <property type="match status" value="1"/>
</dbReference>
<dbReference type="GO" id="GO:0008677">
    <property type="term" value="F:2-dehydropantoate 2-reductase activity"/>
    <property type="evidence" value="ECO:0007669"/>
    <property type="project" value="UniProtKB-EC"/>
</dbReference>
<protein>
    <recommendedName>
        <fullName evidence="4">2-dehydropantoate 2-reductase</fullName>
        <ecNumber evidence="4">1.1.1.169</ecNumber>
    </recommendedName>
    <alternativeName>
        <fullName evidence="4">Ketopantoate reductase</fullName>
    </alternativeName>
</protein>
<keyword evidence="2 4" id="KW-0521">NADP</keyword>
<keyword evidence="8" id="KW-1185">Reference proteome</keyword>